<gene>
    <name evidence="1" type="ORF">JFP838_pA0222</name>
</gene>
<keyword evidence="1" id="KW-0614">Plasmid</keyword>
<accession>A0A140GRH9</accession>
<evidence type="ECO:0000313" key="2">
    <source>
        <dbReference type="Proteomes" id="UP000070260"/>
    </source>
</evidence>
<reference evidence="1 2" key="1">
    <citation type="journal article" date="2016" name="PLoS ONE">
        <title>Plasmid Characterization and Chromosome Analysis of Two netF+ Clostridium perfringens Isolates Associated with Foal and Canine Necrotizing Enteritis.</title>
        <authorList>
            <person name="Mehdizadeh Gohari I."/>
            <person name="Kropinski A.M."/>
            <person name="Weese S.J."/>
            <person name="Parreira V.R."/>
            <person name="Whitehead A.E."/>
            <person name="Boerlin P."/>
            <person name="Prescott J.F."/>
        </authorList>
    </citation>
    <scope>NUCLEOTIDE SEQUENCE [LARGE SCALE GENOMIC DNA]</scope>
    <source>
        <strain evidence="1 2">JP838</strain>
        <plasmid evidence="2">Plasmid pJFP838A</plasmid>
    </source>
</reference>
<organism evidence="1 2">
    <name type="scientific">Clostridium perfringens</name>
    <dbReference type="NCBI Taxonomy" id="1502"/>
    <lineage>
        <taxon>Bacteria</taxon>
        <taxon>Bacillati</taxon>
        <taxon>Bacillota</taxon>
        <taxon>Clostridia</taxon>
        <taxon>Eubacteriales</taxon>
        <taxon>Clostridiaceae</taxon>
        <taxon>Clostridium</taxon>
    </lineage>
</organism>
<dbReference type="PATRIC" id="fig|1502.177.peg.3430"/>
<dbReference type="OrthoDB" id="8610138at2"/>
<protein>
    <submittedName>
        <fullName evidence="1">Uncharacterized protein</fullName>
    </submittedName>
</protein>
<dbReference type="EMBL" id="CP013615">
    <property type="protein sequence ID" value="AMN31138.1"/>
    <property type="molecule type" value="Genomic_DNA"/>
</dbReference>
<name>A0A140GRH9_CLOPF</name>
<evidence type="ECO:0000313" key="1">
    <source>
        <dbReference type="EMBL" id="AMN31138.1"/>
    </source>
</evidence>
<geneLocation type="plasmid" evidence="1 2">
    <name>pJFP838A</name>
</geneLocation>
<dbReference type="Proteomes" id="UP000070260">
    <property type="component" value="Plasmid pJFP838A"/>
</dbReference>
<sequence>MISKSFLEKQHKKMLEKYSKNSYSTPIRMFKNNLFNEKNWCGGDDLIRFFFNDIEEGTINKCYILDTCKFICNVDRVEDDAIATIVVDIPFEKIDTYLFKWYKNRGCTELAIFNGKSITEDEYINLLNLIEKTGYNFKEEIKKYI</sequence>
<dbReference type="AlphaFoldDB" id="A0A140GRH9"/>
<proteinExistence type="predicted"/>